<feature type="region of interest" description="Disordered" evidence="1">
    <location>
        <begin position="1"/>
        <end position="72"/>
    </location>
</feature>
<reference evidence="2 3" key="1">
    <citation type="submission" date="2016-07" db="EMBL/GenBank/DDBJ databases">
        <title>Pervasive Adenine N6-methylation of Active Genes in Fungi.</title>
        <authorList>
            <consortium name="DOE Joint Genome Institute"/>
            <person name="Mondo S.J."/>
            <person name="Dannebaum R.O."/>
            <person name="Kuo R.C."/>
            <person name="Labutti K."/>
            <person name="Haridas S."/>
            <person name="Kuo A."/>
            <person name="Salamov A."/>
            <person name="Ahrendt S.R."/>
            <person name="Lipzen A."/>
            <person name="Sullivan W."/>
            <person name="Andreopoulos W.B."/>
            <person name="Clum A."/>
            <person name="Lindquist E."/>
            <person name="Daum C."/>
            <person name="Ramamoorthy G.K."/>
            <person name="Gryganskyi A."/>
            <person name="Culley D."/>
            <person name="Magnuson J.K."/>
            <person name="James T.Y."/>
            <person name="O'Malley M.A."/>
            <person name="Stajich J.E."/>
            <person name="Spatafora J.W."/>
            <person name="Visel A."/>
            <person name="Grigoriev I.V."/>
        </authorList>
    </citation>
    <scope>NUCLEOTIDE SEQUENCE [LARGE SCALE GENOMIC DNA]</scope>
    <source>
        <strain evidence="2 3">62-1032</strain>
    </source>
</reference>
<gene>
    <name evidence="2" type="ORF">BCR35DRAFT_309491</name>
</gene>
<dbReference type="EMBL" id="MCGR01000079">
    <property type="protein sequence ID" value="ORY58364.1"/>
    <property type="molecule type" value="Genomic_DNA"/>
</dbReference>
<sequence>MVTERPIGVACMMRSPRVSTSSPAEELRAVPLPPANSAWPSSPPRSDPTRPLPPTRPSPSPLPKRSSSTPIMSPSFRLFKIHPFLPPRSQQDSVSRRWPPGFVAILSLSPPVFSSSLV</sequence>
<dbReference type="InParanoid" id="A0A1Y2DGZ3"/>
<dbReference type="AlphaFoldDB" id="A0A1Y2DGZ3"/>
<keyword evidence="3" id="KW-1185">Reference proteome</keyword>
<protein>
    <submittedName>
        <fullName evidence="2">Uncharacterized protein</fullName>
    </submittedName>
</protein>
<evidence type="ECO:0000313" key="3">
    <source>
        <dbReference type="Proteomes" id="UP000193467"/>
    </source>
</evidence>
<organism evidence="2 3">
    <name type="scientific">Leucosporidium creatinivorum</name>
    <dbReference type="NCBI Taxonomy" id="106004"/>
    <lineage>
        <taxon>Eukaryota</taxon>
        <taxon>Fungi</taxon>
        <taxon>Dikarya</taxon>
        <taxon>Basidiomycota</taxon>
        <taxon>Pucciniomycotina</taxon>
        <taxon>Microbotryomycetes</taxon>
        <taxon>Leucosporidiales</taxon>
        <taxon>Leucosporidium</taxon>
    </lineage>
</organism>
<evidence type="ECO:0000313" key="2">
    <source>
        <dbReference type="EMBL" id="ORY58364.1"/>
    </source>
</evidence>
<accession>A0A1Y2DGZ3</accession>
<dbReference type="Proteomes" id="UP000193467">
    <property type="component" value="Unassembled WGS sequence"/>
</dbReference>
<proteinExistence type="predicted"/>
<evidence type="ECO:0000256" key="1">
    <source>
        <dbReference type="SAM" id="MobiDB-lite"/>
    </source>
</evidence>
<name>A0A1Y2DGZ3_9BASI</name>
<feature type="compositionally biased region" description="Pro residues" evidence="1">
    <location>
        <begin position="41"/>
        <end position="62"/>
    </location>
</feature>
<comment type="caution">
    <text evidence="2">The sequence shown here is derived from an EMBL/GenBank/DDBJ whole genome shotgun (WGS) entry which is preliminary data.</text>
</comment>